<name>A0A8B8ZG66_PHODC</name>
<organism evidence="1 2">
    <name type="scientific">Phoenix dactylifera</name>
    <name type="common">Date palm</name>
    <dbReference type="NCBI Taxonomy" id="42345"/>
    <lineage>
        <taxon>Eukaryota</taxon>
        <taxon>Viridiplantae</taxon>
        <taxon>Streptophyta</taxon>
        <taxon>Embryophyta</taxon>
        <taxon>Tracheophyta</taxon>
        <taxon>Spermatophyta</taxon>
        <taxon>Magnoliopsida</taxon>
        <taxon>Liliopsida</taxon>
        <taxon>Arecaceae</taxon>
        <taxon>Coryphoideae</taxon>
        <taxon>Phoeniceae</taxon>
        <taxon>Phoenix</taxon>
    </lineage>
</organism>
<protein>
    <submittedName>
        <fullName evidence="2">Triacylglycerol lipase OBL1-like</fullName>
    </submittedName>
</protein>
<sequence>MACETSSDGHMNEYMIYRHEKLSLLDLLSLLIFRRHLTSCKFVESSSSVAGRLEGVLTDHVTVLTCVLQKILSAIRTPMRWIGRVIEFLVNLVSLNGGVRGLFWNVITCFLSLACSVNCLSPQDASLILLNFSVVIPRRGAANFRLLIAQLDGRTDLHKSNSWIHYFPLMETLTGLGETDPLDLSMMAAKVAYENYAYIKNTCSNQPLEDALCGFLRLLEQ</sequence>
<dbReference type="GO" id="GO:0006629">
    <property type="term" value="P:lipid metabolic process"/>
    <property type="evidence" value="ECO:0007669"/>
    <property type="project" value="InterPro"/>
</dbReference>
<dbReference type="GeneID" id="120104726"/>
<dbReference type="GO" id="GO:0004806">
    <property type="term" value="F:triacylglycerol lipase activity"/>
    <property type="evidence" value="ECO:0007669"/>
    <property type="project" value="InterPro"/>
</dbReference>
<dbReference type="PANTHER" id="PTHR46086">
    <property type="entry name" value="ALPHA/BETA-HYDROLASES SUPERFAMILY PROTEIN"/>
    <property type="match status" value="1"/>
</dbReference>
<evidence type="ECO:0000313" key="1">
    <source>
        <dbReference type="Proteomes" id="UP000228380"/>
    </source>
</evidence>
<dbReference type="Proteomes" id="UP000228380">
    <property type="component" value="Unplaced"/>
</dbReference>
<gene>
    <name evidence="2" type="primary">LOC120104726</name>
</gene>
<dbReference type="AlphaFoldDB" id="A0A8B8ZG66"/>
<dbReference type="KEGG" id="pda:120104726"/>
<dbReference type="InterPro" id="IPR044819">
    <property type="entry name" value="OBL-like"/>
</dbReference>
<reference evidence="2" key="1">
    <citation type="submission" date="2025-08" db="UniProtKB">
        <authorList>
            <consortium name="RefSeq"/>
        </authorList>
    </citation>
    <scope>IDENTIFICATION</scope>
    <source>
        <tissue evidence="2">Young leaves</tissue>
    </source>
</reference>
<dbReference type="OrthoDB" id="1938854at2759"/>
<dbReference type="PANTHER" id="PTHR46086:SF17">
    <property type="entry name" value="ALPHA_BETA-HYDROLASES SUPERFAMILY PROTEIN"/>
    <property type="match status" value="1"/>
</dbReference>
<accession>A0A8B8ZG66</accession>
<dbReference type="RefSeq" id="XP_038972282.1">
    <property type="nucleotide sequence ID" value="XM_039116354.1"/>
</dbReference>
<evidence type="ECO:0000313" key="2">
    <source>
        <dbReference type="RefSeq" id="XP_038972282.1"/>
    </source>
</evidence>
<keyword evidence="1" id="KW-1185">Reference proteome</keyword>
<proteinExistence type="predicted"/>